<protein>
    <submittedName>
        <fullName evidence="2">Uncharacterized protein</fullName>
    </submittedName>
</protein>
<reference evidence="2 3" key="1">
    <citation type="journal article" date="2015" name="Appl. Environ. Microbiol.">
        <title>Aerobic and Anaerobic Thiosulfate Oxidation by a Cold-Adapted, Subglacial Chemoautotroph.</title>
        <authorList>
            <person name="Harrold Z.R."/>
            <person name="Skidmore M.L."/>
            <person name="Hamilton T.L."/>
            <person name="Desch L."/>
            <person name="Amada K."/>
            <person name="van Gelder W."/>
            <person name="Glover K."/>
            <person name="Roden E.E."/>
            <person name="Boyd E.S."/>
        </authorList>
    </citation>
    <scope>NUCLEOTIDE SEQUENCE [LARGE SCALE GENOMIC DNA]</scope>
    <source>
        <strain evidence="2 3">RG</strain>
    </source>
</reference>
<dbReference type="Proteomes" id="UP000064243">
    <property type="component" value="Unassembled WGS sequence"/>
</dbReference>
<evidence type="ECO:0000313" key="2">
    <source>
        <dbReference type="EMBL" id="KVW98936.1"/>
    </source>
</evidence>
<keyword evidence="1" id="KW-0812">Transmembrane</keyword>
<dbReference type="AlphaFoldDB" id="A0A106BUK9"/>
<dbReference type="RefSeq" id="WP_059751734.1">
    <property type="nucleotide sequence ID" value="NZ_LDUG01000008.1"/>
</dbReference>
<feature type="transmembrane region" description="Helical" evidence="1">
    <location>
        <begin position="36"/>
        <end position="57"/>
    </location>
</feature>
<organism evidence="2 3">
    <name type="scientific">Thiobacillus denitrificans</name>
    <dbReference type="NCBI Taxonomy" id="36861"/>
    <lineage>
        <taxon>Bacteria</taxon>
        <taxon>Pseudomonadati</taxon>
        <taxon>Pseudomonadota</taxon>
        <taxon>Betaproteobacteria</taxon>
        <taxon>Nitrosomonadales</taxon>
        <taxon>Thiobacillaceae</taxon>
        <taxon>Thiobacillus</taxon>
    </lineage>
</organism>
<dbReference type="EMBL" id="LDUG01000008">
    <property type="protein sequence ID" value="KVW98936.1"/>
    <property type="molecule type" value="Genomic_DNA"/>
</dbReference>
<keyword evidence="3" id="KW-1185">Reference proteome</keyword>
<keyword evidence="1" id="KW-0472">Membrane</keyword>
<accession>A0A106BUK9</accession>
<dbReference type="STRING" id="1123392.GCA_000376425_00202"/>
<evidence type="ECO:0000256" key="1">
    <source>
        <dbReference type="SAM" id="Phobius"/>
    </source>
</evidence>
<proteinExistence type="predicted"/>
<evidence type="ECO:0000313" key="3">
    <source>
        <dbReference type="Proteomes" id="UP000064243"/>
    </source>
</evidence>
<comment type="caution">
    <text evidence="2">The sequence shown here is derived from an EMBL/GenBank/DDBJ whole genome shotgun (WGS) entry which is preliminary data.</text>
</comment>
<sequence length="61" mass="6537">MHKLGVITTLLGLMLSVVGLVVGFWKMLNGSENAEVWISLVPLGFVGLLLGVTLTQLSNKQ</sequence>
<gene>
    <name evidence="2" type="ORF">ABW22_02715</name>
</gene>
<dbReference type="PATRIC" id="fig|36861.3.peg.3409"/>
<name>A0A106BUK9_THIDE</name>
<keyword evidence="1" id="KW-1133">Transmembrane helix</keyword>